<reference evidence="1" key="1">
    <citation type="submission" date="2020-03" db="EMBL/GenBank/DDBJ databases">
        <title>Complete genome sequence of Acinetobacter baumannii ATCC19606T, which is a model strain for tolerization of antimicrobial agents.</title>
        <authorList>
            <person name="Tsubouchi T."/>
            <person name="Suzuki M."/>
            <person name="Niki M."/>
            <person name="Oinuma K."/>
            <person name="Niki M."/>
            <person name="Shibayama K."/>
            <person name="Kakeya H."/>
            <person name="Kaneko Y."/>
        </authorList>
    </citation>
    <scope>NUCLEOTIDE SEQUENCE</scope>
    <source>
        <strain evidence="1">ATCC19606</strain>
    </source>
</reference>
<accession>A0A6F8TAU8</accession>
<organism evidence="1">
    <name type="scientific">Acinetobacter baumannii</name>
    <dbReference type="NCBI Taxonomy" id="470"/>
    <lineage>
        <taxon>Bacteria</taxon>
        <taxon>Pseudomonadati</taxon>
        <taxon>Pseudomonadota</taxon>
        <taxon>Gammaproteobacteria</taxon>
        <taxon>Moraxellales</taxon>
        <taxon>Moraxellaceae</taxon>
        <taxon>Acinetobacter</taxon>
        <taxon>Acinetobacter calcoaceticus/baumannii complex</taxon>
    </lineage>
</organism>
<proteinExistence type="predicted"/>
<gene>
    <name evidence="1" type="ORF">ATCC19606_02370</name>
</gene>
<evidence type="ECO:0008006" key="2">
    <source>
        <dbReference type="Google" id="ProtNLM"/>
    </source>
</evidence>
<sequence>MLKPRIFITIGFLLAGLILFAVLEAYEKKTNVEKEQASRVAISFFNSLSNGDSATAYKYVWSGENLNIRNAEIPQIYKDSKVLEVLKVRYDSAKNRPDYYQQFYKMISLTIKIKTVHADLAGNPAGTYIVFVTVVKKIQNLIGSLLSWAVGANK</sequence>
<evidence type="ECO:0000313" key="1">
    <source>
        <dbReference type="EMBL" id="BCA97901.1"/>
    </source>
</evidence>
<dbReference type="EMBL" id="AP022836">
    <property type="protein sequence ID" value="BCA97901.1"/>
    <property type="molecule type" value="Genomic_DNA"/>
</dbReference>
<protein>
    <recommendedName>
        <fullName evidence="2">DUF4829 domain-containing protein</fullName>
    </recommendedName>
</protein>
<name>A0A6F8TAU8_ACIBA</name>
<dbReference type="AlphaFoldDB" id="A0A6F8TAU8"/>